<protein>
    <submittedName>
        <fullName evidence="1">Putative ribosome biogenesis protein nep1</fullName>
    </submittedName>
</protein>
<dbReference type="EMBL" id="AHZP02001973">
    <property type="protein sequence ID" value="KYK65418.1"/>
    <property type="molecule type" value="Genomic_DNA"/>
</dbReference>
<gene>
    <name evidence="1" type="ORF">TGPRC2_313980B</name>
</gene>
<evidence type="ECO:0000313" key="1">
    <source>
        <dbReference type="EMBL" id="KYK65418.1"/>
    </source>
</evidence>
<dbReference type="AlphaFoldDB" id="A0A151H7X9"/>
<comment type="caution">
    <text evidence="1">The sequence shown here is derived from an EMBL/GenBank/DDBJ whole genome shotgun (WGS) entry which is preliminary data.</text>
</comment>
<evidence type="ECO:0000313" key="2">
    <source>
        <dbReference type="Proteomes" id="UP000075225"/>
    </source>
</evidence>
<dbReference type="Proteomes" id="UP000075225">
    <property type="component" value="Unassembled WGS sequence"/>
</dbReference>
<sequence length="38" mass="4152">PASATTWMIKSRLRGLVSQLQFAAAAYARNSRHSGIFS</sequence>
<organism evidence="1 2">
    <name type="scientific">Toxoplasma gondii TgCatPRC2</name>
    <dbReference type="NCBI Taxonomy" id="1130821"/>
    <lineage>
        <taxon>Eukaryota</taxon>
        <taxon>Sar</taxon>
        <taxon>Alveolata</taxon>
        <taxon>Apicomplexa</taxon>
        <taxon>Conoidasida</taxon>
        <taxon>Coccidia</taxon>
        <taxon>Eucoccidiorida</taxon>
        <taxon>Eimeriorina</taxon>
        <taxon>Sarcocystidae</taxon>
        <taxon>Toxoplasma</taxon>
    </lineage>
</organism>
<reference evidence="2" key="1">
    <citation type="submission" date="2016-03" db="EMBL/GenBank/DDBJ databases">
        <authorList>
            <person name="Sibley D."/>
            <person name="Venepally P."/>
            <person name="Karamycheva S."/>
            <person name="Hadjithomas M."/>
            <person name="Khan A."/>
            <person name="Brunk B."/>
            <person name="Roos D."/>
            <person name="Caler E."/>
            <person name="Lorenzi H."/>
        </authorList>
    </citation>
    <scope>NUCLEOTIDE SEQUENCE [LARGE SCALE GENOMIC DNA]</scope>
    <source>
        <strain evidence="2">TgCatPRC2</strain>
    </source>
</reference>
<proteinExistence type="predicted"/>
<name>A0A151H7X9_TOXGO</name>
<dbReference type="VEuPathDB" id="ToxoDB:TGPRC2_313980B"/>
<accession>A0A151H7X9</accession>
<feature type="non-terminal residue" evidence="1">
    <location>
        <position position="38"/>
    </location>
</feature>
<feature type="non-terminal residue" evidence="1">
    <location>
        <position position="1"/>
    </location>
</feature>